<dbReference type="EMBL" id="JH226131">
    <property type="protein sequence ID" value="EHY53512.1"/>
    <property type="molecule type" value="Genomic_DNA"/>
</dbReference>
<gene>
    <name evidence="2" type="ORF">HMPREF1120_01703</name>
</gene>
<accession>H6BTB6</accession>
<sequence length="102" mass="11459">MPTWASGPHSGASRQSDLPGLKMGQPCSIIGTCCARYPWSCWTQISSLLTRKTNPRDSEVERAGDWPKRERAHPPNSLRGPRRRHLRRQAPNNNAQGQSIDK</sequence>
<evidence type="ECO:0000256" key="1">
    <source>
        <dbReference type="SAM" id="MobiDB-lite"/>
    </source>
</evidence>
<feature type="compositionally biased region" description="Basic and acidic residues" evidence="1">
    <location>
        <begin position="54"/>
        <end position="73"/>
    </location>
</feature>
<dbReference type="InParanoid" id="H6BTB6"/>
<dbReference type="VEuPathDB" id="FungiDB:HMPREF1120_01703"/>
<protein>
    <submittedName>
        <fullName evidence="2">Uncharacterized protein</fullName>
    </submittedName>
</protein>
<keyword evidence="3" id="KW-1185">Reference proteome</keyword>
<dbReference type="RefSeq" id="XP_009153973.1">
    <property type="nucleotide sequence ID" value="XM_009155725.1"/>
</dbReference>
<evidence type="ECO:0000313" key="2">
    <source>
        <dbReference type="EMBL" id="EHY53512.1"/>
    </source>
</evidence>
<dbReference type="GeneID" id="20306342"/>
<feature type="region of interest" description="Disordered" evidence="1">
    <location>
        <begin position="50"/>
        <end position="102"/>
    </location>
</feature>
<organism evidence="2 3">
    <name type="scientific">Exophiala dermatitidis (strain ATCC 34100 / CBS 525.76 / NIH/UT8656)</name>
    <name type="common">Black yeast</name>
    <name type="synonym">Wangiella dermatitidis</name>
    <dbReference type="NCBI Taxonomy" id="858893"/>
    <lineage>
        <taxon>Eukaryota</taxon>
        <taxon>Fungi</taxon>
        <taxon>Dikarya</taxon>
        <taxon>Ascomycota</taxon>
        <taxon>Pezizomycotina</taxon>
        <taxon>Eurotiomycetes</taxon>
        <taxon>Chaetothyriomycetidae</taxon>
        <taxon>Chaetothyriales</taxon>
        <taxon>Herpotrichiellaceae</taxon>
        <taxon>Exophiala</taxon>
    </lineage>
</organism>
<evidence type="ECO:0000313" key="3">
    <source>
        <dbReference type="Proteomes" id="UP000007304"/>
    </source>
</evidence>
<name>H6BTB6_EXODN</name>
<proteinExistence type="predicted"/>
<reference evidence="2" key="1">
    <citation type="submission" date="2011-07" db="EMBL/GenBank/DDBJ databases">
        <title>The Genome Sequence of Exophiala (Wangiella) dermatitidis NIH/UT8656.</title>
        <authorList>
            <consortium name="The Broad Institute Genome Sequencing Platform"/>
            <person name="Cuomo C."/>
            <person name="Wang Z."/>
            <person name="Hunicke-Smith S."/>
            <person name="Szanislo P.J."/>
            <person name="Earl A."/>
            <person name="Young S.K."/>
            <person name="Zeng Q."/>
            <person name="Gargeya S."/>
            <person name="Fitzgerald M."/>
            <person name="Haas B."/>
            <person name="Abouelleil A."/>
            <person name="Alvarado L."/>
            <person name="Arachchi H.M."/>
            <person name="Berlin A."/>
            <person name="Brown A."/>
            <person name="Chapman S.B."/>
            <person name="Chen Z."/>
            <person name="Dunbar C."/>
            <person name="Freedman E."/>
            <person name="Gearin G."/>
            <person name="Gellesch M."/>
            <person name="Goldberg J."/>
            <person name="Griggs A."/>
            <person name="Gujja S."/>
            <person name="Heiman D."/>
            <person name="Howarth C."/>
            <person name="Larson L."/>
            <person name="Lui A."/>
            <person name="MacDonald P.J.P."/>
            <person name="Montmayeur A."/>
            <person name="Murphy C."/>
            <person name="Neiman D."/>
            <person name="Pearson M."/>
            <person name="Priest M."/>
            <person name="Roberts A."/>
            <person name="Saif S."/>
            <person name="Shea T."/>
            <person name="Shenoy N."/>
            <person name="Sisk P."/>
            <person name="Stolte C."/>
            <person name="Sykes S."/>
            <person name="Wortman J."/>
            <person name="Nusbaum C."/>
            <person name="Birren B."/>
        </authorList>
    </citation>
    <scope>NUCLEOTIDE SEQUENCE</scope>
    <source>
        <strain evidence="2">NIH/UT8656</strain>
    </source>
</reference>
<dbReference type="HOGENOM" id="CLU_2277494_0_0_1"/>
<dbReference type="Proteomes" id="UP000007304">
    <property type="component" value="Unassembled WGS sequence"/>
</dbReference>
<feature type="compositionally biased region" description="Polar residues" evidence="1">
    <location>
        <begin position="90"/>
        <end position="102"/>
    </location>
</feature>
<feature type="region of interest" description="Disordered" evidence="1">
    <location>
        <begin position="1"/>
        <end position="22"/>
    </location>
</feature>
<dbReference type="AlphaFoldDB" id="H6BTB6"/>